<dbReference type="SMR" id="Q72C80"/>
<dbReference type="SFLD" id="SFLDG01101">
    <property type="entry name" value="Uncharacterised_Radical_SAM_Su"/>
    <property type="match status" value="1"/>
</dbReference>
<dbReference type="PANTHER" id="PTHR30352:SF5">
    <property type="entry name" value="PYRUVATE FORMATE-LYASE 1-ACTIVATING ENZYME"/>
    <property type="match status" value="1"/>
</dbReference>
<evidence type="ECO:0000313" key="8">
    <source>
        <dbReference type="EMBL" id="AAS95882.1"/>
    </source>
</evidence>
<dbReference type="NCBIfam" id="TIGR04337">
    <property type="entry name" value="AmmeMemoSam_rS"/>
    <property type="match status" value="1"/>
</dbReference>
<dbReference type="PaxDb" id="882-DVU_1404"/>
<dbReference type="Pfam" id="PF04055">
    <property type="entry name" value="Radical_SAM"/>
    <property type="match status" value="1"/>
</dbReference>
<dbReference type="InterPro" id="IPR013785">
    <property type="entry name" value="Aldolase_TIM"/>
</dbReference>
<dbReference type="Gene3D" id="3.20.20.70">
    <property type="entry name" value="Aldolase class I"/>
    <property type="match status" value="1"/>
</dbReference>
<dbReference type="InterPro" id="IPR058240">
    <property type="entry name" value="rSAM_sf"/>
</dbReference>
<evidence type="ECO:0000256" key="3">
    <source>
        <dbReference type="ARBA" id="ARBA00022723"/>
    </source>
</evidence>
<evidence type="ECO:0000256" key="5">
    <source>
        <dbReference type="ARBA" id="ARBA00023014"/>
    </source>
</evidence>
<dbReference type="InterPro" id="IPR034457">
    <property type="entry name" value="Organic_radical-activating"/>
</dbReference>
<comment type="cofactor">
    <cofactor evidence="6">
        <name>[4Fe-4S] cluster</name>
        <dbReference type="ChEBI" id="CHEBI:49883"/>
    </cofactor>
    <text evidence="6">Binds 1 [4Fe-4S] cluster. The cluster is coordinated with 3 cysteines and an exchangeable S-adenosyl-L-methionine.</text>
</comment>
<keyword evidence="4 6" id="KW-0408">Iron</keyword>
<dbReference type="PATRIC" id="fig|882.5.peg.1308"/>
<evidence type="ECO:0000256" key="2">
    <source>
        <dbReference type="ARBA" id="ARBA00022691"/>
    </source>
</evidence>
<dbReference type="HOGENOM" id="CLU_044176_1_0_7"/>
<dbReference type="CDD" id="cd01335">
    <property type="entry name" value="Radical_SAM"/>
    <property type="match status" value="1"/>
</dbReference>
<dbReference type="GO" id="GO:0046872">
    <property type="term" value="F:metal ion binding"/>
    <property type="evidence" value="ECO:0007669"/>
    <property type="project" value="UniProtKB-KW"/>
</dbReference>
<dbReference type="AlphaFoldDB" id="Q72C80"/>
<accession>Q72C80</accession>
<evidence type="ECO:0000256" key="6">
    <source>
        <dbReference type="PIRSR" id="PIRSR004869-50"/>
    </source>
</evidence>
<keyword evidence="9" id="KW-1185">Reference proteome</keyword>
<dbReference type="IntAct" id="Q72C80">
    <property type="interactions" value="1"/>
</dbReference>
<dbReference type="GO" id="GO:0051539">
    <property type="term" value="F:4 iron, 4 sulfur cluster binding"/>
    <property type="evidence" value="ECO:0007669"/>
    <property type="project" value="UniProtKB-KW"/>
</dbReference>
<feature type="binding site" evidence="6">
    <location>
        <position position="95"/>
    </location>
    <ligand>
        <name>[4Fe-4S] cluster</name>
        <dbReference type="ChEBI" id="CHEBI:49883"/>
        <note>4Fe-4S-S-AdoMet</note>
    </ligand>
</feature>
<gene>
    <name evidence="8" type="ordered locus">DVU_1404</name>
</gene>
<dbReference type="EMBL" id="AE017285">
    <property type="protein sequence ID" value="AAS95882.1"/>
    <property type="molecule type" value="Genomic_DNA"/>
</dbReference>
<dbReference type="InterPro" id="IPR006638">
    <property type="entry name" value="Elp3/MiaA/NifB-like_rSAM"/>
</dbReference>
<name>Q72C80_NITV2</name>
<dbReference type="OrthoDB" id="9778883at2"/>
<dbReference type="KEGG" id="dvu:DVU_1404"/>
<dbReference type="InterPro" id="IPR027596">
    <property type="entry name" value="AmmeMemoSam_rS"/>
</dbReference>
<dbReference type="SFLD" id="SFLDS00029">
    <property type="entry name" value="Radical_SAM"/>
    <property type="match status" value="1"/>
</dbReference>
<dbReference type="InterPro" id="IPR016431">
    <property type="entry name" value="Pyrv-formate_lyase-activ_prd"/>
</dbReference>
<evidence type="ECO:0000256" key="4">
    <source>
        <dbReference type="ARBA" id="ARBA00023004"/>
    </source>
</evidence>
<dbReference type="eggNOG" id="COG1180">
    <property type="taxonomic scope" value="Bacteria"/>
</dbReference>
<dbReference type="Proteomes" id="UP000002194">
    <property type="component" value="Chromosome"/>
</dbReference>
<dbReference type="EnsemblBacteria" id="AAS95882">
    <property type="protein sequence ID" value="AAS95882"/>
    <property type="gene ID" value="DVU_1404"/>
</dbReference>
<dbReference type="SUPFAM" id="SSF102114">
    <property type="entry name" value="Radical SAM enzymes"/>
    <property type="match status" value="1"/>
</dbReference>
<sequence length="368" mass="40280">MTPSADIRRASLWKPLSQQRVHCRLCSHYCIVPEGRSGRCGVRHNKGGTLYTLVHDRVAALHVDPVEKKPLFHYLPGTATLSLGTVGCNFTCGFCQNWSLSTAAHDDGVSSPTTVTYVPPRSIPGHQVTPQVLVEEAVSCGAASIAFTYSEPTVFYELMAGTADLALASGLGTIMVSNGYQSRRCLEALRPRIKAANIDLKAFSDRFYRDVCGARLAPVLDNLKRMVGFGWWVEVTTLVIPGLNDSDDELAAIARFIHDELGAHVPWHISRFHPAHELGHLPPTPLETLERAWKIGRASGLHFVYLGNLPGHTSESTFCPGCGTLFAERFGYRTQLPNGPECPRCGAHIPGVGWGHTTRKGHAPHLYR</sequence>
<reference evidence="8 9" key="1">
    <citation type="journal article" date="2004" name="Nat. Biotechnol.">
        <title>The genome sequence of the anaerobic, sulfate-reducing bacterium Desulfovibrio vulgaris Hildenborough.</title>
        <authorList>
            <person name="Heidelberg J.F."/>
            <person name="Seshadri R."/>
            <person name="Haveman S.A."/>
            <person name="Hemme C.L."/>
            <person name="Paulsen I.T."/>
            <person name="Kolonay J.F."/>
            <person name="Eisen J.A."/>
            <person name="Ward N."/>
            <person name="Methe B."/>
            <person name="Brinkac L.M."/>
            <person name="Daugherty S.C."/>
            <person name="Deboy R.T."/>
            <person name="Dodson R.J."/>
            <person name="Durkin A.S."/>
            <person name="Madupu R."/>
            <person name="Nelson W.C."/>
            <person name="Sullivan S.A."/>
            <person name="Fouts D."/>
            <person name="Haft D.H."/>
            <person name="Selengut J."/>
            <person name="Peterson J.D."/>
            <person name="Davidsen T.M."/>
            <person name="Zafar N."/>
            <person name="Zhou L."/>
            <person name="Radune D."/>
            <person name="Dimitrov G."/>
            <person name="Hance M."/>
            <person name="Tran K."/>
            <person name="Khouri H."/>
            <person name="Gill J."/>
            <person name="Utterback T.R."/>
            <person name="Feldblyum T.V."/>
            <person name="Wall J.D."/>
            <person name="Voordouw G."/>
            <person name="Fraser C.M."/>
        </authorList>
    </citation>
    <scope>NUCLEOTIDE SEQUENCE [LARGE SCALE GENOMIC DNA]</scope>
    <source>
        <strain evidence="9">ATCC 29579 / DSM 644 / NCIMB 8303 / VKM B-1760 / Hildenborough</strain>
    </source>
</reference>
<dbReference type="STRING" id="882.DVU_1404"/>
<dbReference type="GO" id="GO:0003824">
    <property type="term" value="F:catalytic activity"/>
    <property type="evidence" value="ECO:0007669"/>
    <property type="project" value="InterPro"/>
</dbReference>
<feature type="binding site" evidence="6">
    <location>
        <position position="92"/>
    </location>
    <ligand>
        <name>[4Fe-4S] cluster</name>
        <dbReference type="ChEBI" id="CHEBI:49883"/>
        <note>4Fe-4S-S-AdoMet</note>
    </ligand>
</feature>
<proteinExistence type="predicted"/>
<keyword evidence="3 6" id="KW-0479">Metal-binding</keyword>
<dbReference type="PhylomeDB" id="Q72C80"/>
<feature type="binding site" evidence="6">
    <location>
        <position position="88"/>
    </location>
    <ligand>
        <name>[4Fe-4S] cluster</name>
        <dbReference type="ChEBI" id="CHEBI:49883"/>
        <note>4Fe-4S-S-AdoMet</note>
    </ligand>
</feature>
<keyword evidence="5 6" id="KW-0411">Iron-sulfur</keyword>
<dbReference type="InterPro" id="IPR007197">
    <property type="entry name" value="rSAM"/>
</dbReference>
<dbReference type="PANTHER" id="PTHR30352">
    <property type="entry name" value="PYRUVATE FORMATE-LYASE-ACTIVATING ENZYME"/>
    <property type="match status" value="1"/>
</dbReference>
<evidence type="ECO:0000259" key="7">
    <source>
        <dbReference type="PROSITE" id="PS51918"/>
    </source>
</evidence>
<feature type="domain" description="Radical SAM core" evidence="7">
    <location>
        <begin position="73"/>
        <end position="306"/>
    </location>
</feature>
<dbReference type="SMART" id="SM00729">
    <property type="entry name" value="Elp3"/>
    <property type="match status" value="1"/>
</dbReference>
<keyword evidence="2 6" id="KW-0949">S-adenosyl-L-methionine</keyword>
<evidence type="ECO:0000256" key="1">
    <source>
        <dbReference type="ARBA" id="ARBA00022485"/>
    </source>
</evidence>
<evidence type="ECO:0000313" key="9">
    <source>
        <dbReference type="Proteomes" id="UP000002194"/>
    </source>
</evidence>
<protein>
    <submittedName>
        <fullName evidence="8">Radical SAM domain protein</fullName>
    </submittedName>
</protein>
<dbReference type="PIRSF" id="PIRSF004869">
    <property type="entry name" value="PflX_prd"/>
    <property type="match status" value="1"/>
</dbReference>
<organism evidence="8 9">
    <name type="scientific">Nitratidesulfovibrio vulgaris (strain ATCC 29579 / DSM 644 / CCUG 34227 / NCIMB 8303 / VKM B-1760 / Hildenborough)</name>
    <name type="common">Desulfovibrio vulgaris</name>
    <dbReference type="NCBI Taxonomy" id="882"/>
    <lineage>
        <taxon>Bacteria</taxon>
        <taxon>Pseudomonadati</taxon>
        <taxon>Thermodesulfobacteriota</taxon>
        <taxon>Desulfovibrionia</taxon>
        <taxon>Desulfovibrionales</taxon>
        <taxon>Desulfovibrionaceae</taxon>
        <taxon>Nitratidesulfovibrio</taxon>
    </lineage>
</organism>
<keyword evidence="1" id="KW-0004">4Fe-4S</keyword>
<dbReference type="PROSITE" id="PS51918">
    <property type="entry name" value="RADICAL_SAM"/>
    <property type="match status" value="1"/>
</dbReference>